<dbReference type="Proteomes" id="UP001219525">
    <property type="component" value="Unassembled WGS sequence"/>
</dbReference>
<name>A0AAD6UZQ8_9AGAR</name>
<evidence type="ECO:0000313" key="3">
    <source>
        <dbReference type="Proteomes" id="UP001219525"/>
    </source>
</evidence>
<gene>
    <name evidence="2" type="ORF">GGX14DRAFT_665703</name>
</gene>
<comment type="caution">
    <text evidence="2">The sequence shown here is derived from an EMBL/GenBank/DDBJ whole genome shotgun (WGS) entry which is preliminary data.</text>
</comment>
<dbReference type="EMBL" id="JARJCW010000072">
    <property type="protein sequence ID" value="KAJ7198489.1"/>
    <property type="molecule type" value="Genomic_DNA"/>
</dbReference>
<protein>
    <recommendedName>
        <fullName evidence="1">Peptidase A1 domain-containing protein</fullName>
    </recommendedName>
</protein>
<feature type="domain" description="Peptidase A1" evidence="1">
    <location>
        <begin position="1"/>
        <end position="127"/>
    </location>
</feature>
<dbReference type="SUPFAM" id="SSF50630">
    <property type="entry name" value="Acid proteases"/>
    <property type="match status" value="1"/>
</dbReference>
<dbReference type="Gene3D" id="2.40.70.10">
    <property type="entry name" value="Acid Proteases"/>
    <property type="match status" value="1"/>
</dbReference>
<dbReference type="InterPro" id="IPR033121">
    <property type="entry name" value="PEPTIDASE_A1"/>
</dbReference>
<accession>A0AAD6UZQ8</accession>
<dbReference type="PROSITE" id="PS51767">
    <property type="entry name" value="PEPTIDASE_A1"/>
    <property type="match status" value="1"/>
</dbReference>
<sequence>MWHESCTEQKPAKRESDPTGVEILYSAIPGAKDASEIIGEGFLTVCNAIPTVGFTPENQIFNVAPTTFNLGLLDGNDCVGGLMYSEGIVLLSLRLCHSFSAFWVLGDIFLRNFYTVFDQGNVRVKFATMLPLDEQSNNSGHGFPNIHILQD</sequence>
<organism evidence="2 3">
    <name type="scientific">Mycena pura</name>
    <dbReference type="NCBI Taxonomy" id="153505"/>
    <lineage>
        <taxon>Eukaryota</taxon>
        <taxon>Fungi</taxon>
        <taxon>Dikarya</taxon>
        <taxon>Basidiomycota</taxon>
        <taxon>Agaricomycotina</taxon>
        <taxon>Agaricomycetes</taxon>
        <taxon>Agaricomycetidae</taxon>
        <taxon>Agaricales</taxon>
        <taxon>Marasmiineae</taxon>
        <taxon>Mycenaceae</taxon>
        <taxon>Mycena</taxon>
    </lineage>
</organism>
<dbReference type="Pfam" id="PF00026">
    <property type="entry name" value="Asp"/>
    <property type="match status" value="1"/>
</dbReference>
<keyword evidence="3" id="KW-1185">Reference proteome</keyword>
<proteinExistence type="predicted"/>
<dbReference type="InterPro" id="IPR021109">
    <property type="entry name" value="Peptidase_aspartic_dom_sf"/>
</dbReference>
<reference evidence="2" key="1">
    <citation type="submission" date="2023-03" db="EMBL/GenBank/DDBJ databases">
        <title>Massive genome expansion in bonnet fungi (Mycena s.s.) driven by repeated elements and novel gene families across ecological guilds.</title>
        <authorList>
            <consortium name="Lawrence Berkeley National Laboratory"/>
            <person name="Harder C.B."/>
            <person name="Miyauchi S."/>
            <person name="Viragh M."/>
            <person name="Kuo A."/>
            <person name="Thoen E."/>
            <person name="Andreopoulos B."/>
            <person name="Lu D."/>
            <person name="Skrede I."/>
            <person name="Drula E."/>
            <person name="Henrissat B."/>
            <person name="Morin E."/>
            <person name="Kohler A."/>
            <person name="Barry K."/>
            <person name="LaButti K."/>
            <person name="Morin E."/>
            <person name="Salamov A."/>
            <person name="Lipzen A."/>
            <person name="Mereny Z."/>
            <person name="Hegedus B."/>
            <person name="Baldrian P."/>
            <person name="Stursova M."/>
            <person name="Weitz H."/>
            <person name="Taylor A."/>
            <person name="Grigoriev I.V."/>
            <person name="Nagy L.G."/>
            <person name="Martin F."/>
            <person name="Kauserud H."/>
        </authorList>
    </citation>
    <scope>NUCLEOTIDE SEQUENCE</scope>
    <source>
        <strain evidence="2">9144</strain>
    </source>
</reference>
<dbReference type="AlphaFoldDB" id="A0AAD6UZQ8"/>
<evidence type="ECO:0000259" key="1">
    <source>
        <dbReference type="PROSITE" id="PS51767"/>
    </source>
</evidence>
<evidence type="ECO:0000313" key="2">
    <source>
        <dbReference type="EMBL" id="KAJ7198489.1"/>
    </source>
</evidence>